<proteinExistence type="predicted"/>
<dbReference type="AlphaFoldDB" id="A0A6L9JP18"/>
<dbReference type="GeneID" id="48846802"/>
<reference evidence="1 2" key="1">
    <citation type="submission" date="2019-12" db="EMBL/GenBank/DDBJ databases">
        <title>Engineering Photorhabdus to improve their lethality against agricultural pests.</title>
        <authorList>
            <person name="Machado R.A.R."/>
        </authorList>
    </citation>
    <scope>NUCLEOTIDE SEQUENCE [LARGE SCALE GENOMIC DNA]</scope>
    <source>
        <strain evidence="1 2">EN01</strain>
    </source>
</reference>
<accession>A0A6L9JP18</accession>
<comment type="caution">
    <text evidence="1">The sequence shown here is derived from an EMBL/GenBank/DDBJ whole genome shotgun (WGS) entry which is preliminary data.</text>
</comment>
<name>A0A6L9JP18_PHOLM</name>
<gene>
    <name evidence="1" type="ORF">GPY51_19930</name>
</gene>
<dbReference type="RefSeq" id="WP_125026206.1">
    <property type="nucleotide sequence ID" value="NZ_CAWMTZ010000271.1"/>
</dbReference>
<dbReference type="Proteomes" id="UP000479300">
    <property type="component" value="Unassembled WGS sequence"/>
</dbReference>
<protein>
    <submittedName>
        <fullName evidence="1">Uncharacterized protein</fullName>
    </submittedName>
</protein>
<evidence type="ECO:0000313" key="1">
    <source>
        <dbReference type="EMBL" id="NDL40959.1"/>
    </source>
</evidence>
<sequence>MASLLFAFWCERCLGAVLPDFFSALVFSIWEDVALVFEDWGAGVLGAANTAPENNSDNTVMDKPKRVMIIFLCFNFVSLAGIHFARLSKLLAIPDLF</sequence>
<evidence type="ECO:0000313" key="2">
    <source>
        <dbReference type="Proteomes" id="UP000479300"/>
    </source>
</evidence>
<dbReference type="EMBL" id="WSFA01000062">
    <property type="protein sequence ID" value="NDL40959.1"/>
    <property type="molecule type" value="Genomic_DNA"/>
</dbReference>
<organism evidence="1 2">
    <name type="scientific">Photorhabdus laumondii subsp. laumondii</name>
    <name type="common">Photorhabdus luminescens subsp. laumondii</name>
    <dbReference type="NCBI Taxonomy" id="141679"/>
    <lineage>
        <taxon>Bacteria</taxon>
        <taxon>Pseudomonadati</taxon>
        <taxon>Pseudomonadota</taxon>
        <taxon>Gammaproteobacteria</taxon>
        <taxon>Enterobacterales</taxon>
        <taxon>Morganellaceae</taxon>
        <taxon>Photorhabdus</taxon>
    </lineage>
</organism>